<evidence type="ECO:0000256" key="4">
    <source>
        <dbReference type="SAM" id="MobiDB-lite"/>
    </source>
</evidence>
<sequence>MFYNTETLTSRKGGFAVFWLAATIGAKGTTAVRKLSRKELLTCNIVKACEKVIQPDEPLALRLSANLLFGISRVFSHKYALYAGDVQQVQQALRKVIADAALTMPDITLGPELPLIPVDQGAAQAPFAAKETGIDLHVNPHAVVDMQLDWELGLDWHLPGGAPPAAEDDGYDEEMFLSPAQSLVAPSPAGRAPAAYQARQADITLQEPQLHDYPLEFGAIEGFEGEQLQGGPVFGEGEEGLLEGISPELDLAVRAASGGRGSAACASRQYGASSSAVGHGADLGGMDDFFMQPYMPEGGEGEGEETFTERVRREQEEGRARLEGLPRRSPTPLGEGDYSRDLLEAEGTPSSTTRKRVSDAIDLAQAKAKEPVRKAKKLKLVPIDRSTELEDGIFREMRESYPARMQAEREAAEQKQRDSEAHQRAMDLVFGAPGFLAAPELAAFWKKEVAGQMPSFEGGKAAEEKKRLAAGLSPLQRGPRRTTEVMRGAAGERLSEQPAGAQVGPHEFAEDVFLPGDFDGGPERGIDLGGFEQFHFDDEIEQGRAASAAAMSGSRRASALPWAAEVRTSDVGAPGRLAGPSSAAGESRVSMEEAPGGIPRRSRTPSLLQSPGHAGSIGELLGEKEGELVGLEERRFSRSPSPHASGSGRAPSAVLEPGLRETESLKFLSYARRQQKLGEQLLFSDIVPVGDTNARTAAQALYHLLCLATKGLVKVEQPQAYSQIVVDIL</sequence>
<dbReference type="RefSeq" id="XP_018274444.1">
    <property type="nucleotide sequence ID" value="XM_018415533.1"/>
</dbReference>
<feature type="domain" description="Rad21/Rec8-like protein N-terminal" evidence="6">
    <location>
        <begin position="1"/>
        <end position="100"/>
    </location>
</feature>
<evidence type="ECO:0000313" key="7">
    <source>
        <dbReference type="EMBL" id="KPV78395.1"/>
    </source>
</evidence>
<evidence type="ECO:0000256" key="3">
    <source>
        <dbReference type="ARBA" id="ARBA00023242"/>
    </source>
</evidence>
<dbReference type="InterPro" id="IPR039781">
    <property type="entry name" value="Rad21/Rec8-like"/>
</dbReference>
<dbReference type="InterPro" id="IPR006909">
    <property type="entry name" value="Rad21/Rec8_C_eu"/>
</dbReference>
<dbReference type="AlphaFoldDB" id="A0A194SD76"/>
<comment type="subcellular location">
    <subcellularLocation>
        <location evidence="1">Nucleus</location>
    </subcellularLocation>
</comment>
<evidence type="ECO:0000256" key="2">
    <source>
        <dbReference type="ARBA" id="ARBA00009870"/>
    </source>
</evidence>
<feature type="region of interest" description="Disordered" evidence="4">
    <location>
        <begin position="571"/>
        <end position="621"/>
    </location>
</feature>
<reference evidence="7 8" key="1">
    <citation type="journal article" date="2015" name="Front. Microbiol.">
        <title>Genome sequence of the plant growth promoting endophytic yeast Rhodotorula graminis WP1.</title>
        <authorList>
            <person name="Firrincieli A."/>
            <person name="Otillar R."/>
            <person name="Salamov A."/>
            <person name="Schmutz J."/>
            <person name="Khan Z."/>
            <person name="Redman R.S."/>
            <person name="Fleck N.D."/>
            <person name="Lindquist E."/>
            <person name="Grigoriev I.V."/>
            <person name="Doty S.L."/>
        </authorList>
    </citation>
    <scope>NUCLEOTIDE SEQUENCE [LARGE SCALE GENOMIC DNA]</scope>
    <source>
        <strain evidence="7 8">WP1</strain>
    </source>
</reference>
<dbReference type="OrthoDB" id="10071381at2759"/>
<dbReference type="PANTHER" id="PTHR12585:SF72">
    <property type="entry name" value="MEIOTIC RECOMBINATION PROTEIN REC8"/>
    <property type="match status" value="1"/>
</dbReference>
<dbReference type="GeneID" id="28975981"/>
<evidence type="ECO:0000256" key="1">
    <source>
        <dbReference type="ARBA" id="ARBA00004123"/>
    </source>
</evidence>
<proteinExistence type="inferred from homology"/>
<dbReference type="Pfam" id="PF04824">
    <property type="entry name" value="Rad21_Rec8"/>
    <property type="match status" value="1"/>
</dbReference>
<feature type="compositionally biased region" description="Basic and acidic residues" evidence="4">
    <location>
        <begin position="312"/>
        <end position="326"/>
    </location>
</feature>
<comment type="similarity">
    <text evidence="2">Belongs to the rad21 family.</text>
</comment>
<dbReference type="GO" id="GO:0008278">
    <property type="term" value="C:cohesin complex"/>
    <property type="evidence" value="ECO:0007669"/>
    <property type="project" value="InterPro"/>
</dbReference>
<protein>
    <recommendedName>
        <fullName evidence="9">Rad21/Rec8-like protein N-terminal domain-containing protein</fullName>
    </recommendedName>
</protein>
<dbReference type="GO" id="GO:0003682">
    <property type="term" value="F:chromatin binding"/>
    <property type="evidence" value="ECO:0007669"/>
    <property type="project" value="TreeGrafter"/>
</dbReference>
<evidence type="ECO:0000313" key="8">
    <source>
        <dbReference type="Proteomes" id="UP000053890"/>
    </source>
</evidence>
<keyword evidence="3" id="KW-0539">Nucleus</keyword>
<dbReference type="InterPro" id="IPR036390">
    <property type="entry name" value="WH_DNA-bd_sf"/>
</dbReference>
<dbReference type="GO" id="GO:0005634">
    <property type="term" value="C:nucleus"/>
    <property type="evidence" value="ECO:0007669"/>
    <property type="project" value="UniProtKB-SubCell"/>
</dbReference>
<gene>
    <name evidence="7" type="ORF">RHOBADRAFT_50868</name>
</gene>
<dbReference type="InterPro" id="IPR006910">
    <property type="entry name" value="Rad21_Rec8_N"/>
</dbReference>
<dbReference type="STRING" id="578459.A0A194SD76"/>
<dbReference type="Proteomes" id="UP000053890">
    <property type="component" value="Unassembled WGS sequence"/>
</dbReference>
<feature type="region of interest" description="Disordered" evidence="4">
    <location>
        <begin position="636"/>
        <end position="656"/>
    </location>
</feature>
<evidence type="ECO:0000259" key="6">
    <source>
        <dbReference type="Pfam" id="PF04825"/>
    </source>
</evidence>
<dbReference type="GO" id="GO:0007062">
    <property type="term" value="P:sister chromatid cohesion"/>
    <property type="evidence" value="ECO:0007669"/>
    <property type="project" value="InterPro"/>
</dbReference>
<keyword evidence="8" id="KW-1185">Reference proteome</keyword>
<organism evidence="7 8">
    <name type="scientific">Rhodotorula graminis (strain WP1)</name>
    <dbReference type="NCBI Taxonomy" id="578459"/>
    <lineage>
        <taxon>Eukaryota</taxon>
        <taxon>Fungi</taxon>
        <taxon>Dikarya</taxon>
        <taxon>Basidiomycota</taxon>
        <taxon>Pucciniomycotina</taxon>
        <taxon>Microbotryomycetes</taxon>
        <taxon>Sporidiobolales</taxon>
        <taxon>Sporidiobolaceae</taxon>
        <taxon>Rhodotorula</taxon>
    </lineage>
</organism>
<dbReference type="GO" id="GO:1990414">
    <property type="term" value="P:replication-born double-strand break repair via sister chromatid exchange"/>
    <property type="evidence" value="ECO:0007669"/>
    <property type="project" value="TreeGrafter"/>
</dbReference>
<feature type="domain" description="Rad21/Rec8-like protein C-terminal eukaryotic" evidence="5">
    <location>
        <begin position="680"/>
        <end position="727"/>
    </location>
</feature>
<evidence type="ECO:0000259" key="5">
    <source>
        <dbReference type="Pfam" id="PF04824"/>
    </source>
</evidence>
<dbReference type="PANTHER" id="PTHR12585">
    <property type="entry name" value="SCC1 / RAD21 FAMILY MEMBER"/>
    <property type="match status" value="1"/>
</dbReference>
<feature type="region of interest" description="Disordered" evidence="4">
    <location>
        <begin position="312"/>
        <end position="356"/>
    </location>
</feature>
<name>A0A194SD76_RHOGW</name>
<dbReference type="SUPFAM" id="SSF46785">
    <property type="entry name" value="Winged helix' DNA-binding domain"/>
    <property type="match status" value="1"/>
</dbReference>
<dbReference type="EMBL" id="KQ474073">
    <property type="protein sequence ID" value="KPV78395.1"/>
    <property type="molecule type" value="Genomic_DNA"/>
</dbReference>
<evidence type="ECO:0008006" key="9">
    <source>
        <dbReference type="Google" id="ProtNLM"/>
    </source>
</evidence>
<accession>A0A194SD76</accession>
<dbReference type="Pfam" id="PF04825">
    <property type="entry name" value="Rad21_Rec8_N"/>
    <property type="match status" value="1"/>
</dbReference>
<dbReference type="OMA" id="FFPWDHA"/>